<keyword evidence="2" id="KW-1185">Reference proteome</keyword>
<dbReference type="SUPFAM" id="SSF57938">
    <property type="entry name" value="DnaJ/Hsp40 cysteine-rich domain"/>
    <property type="match status" value="1"/>
</dbReference>
<sequence>MFAKFTGGEDGAWPLSKIIAALEDQYGVLDELGEDGPLKVFGIQENGINFVVALMQSGAGSGQVVEFGFLARFAGFPVNDQLIEALNRNLHISMVAIEAGDLFLMAGLQVTGRFDQGQFSLLLETWRRDLMMTLHGLSEAHSSLVAAFPAARLEAARSFAVNVAPAPADDRPIDMLSSFLGGKNKKAICEECHGRGKRGFIARMCGTCEGSGFTKPRQQP</sequence>
<proteinExistence type="predicted"/>
<dbReference type="Proteomes" id="UP001560685">
    <property type="component" value="Unassembled WGS sequence"/>
</dbReference>
<comment type="caution">
    <text evidence="1">The sequence shown here is derived from an EMBL/GenBank/DDBJ whole genome shotgun (WGS) entry which is preliminary data.</text>
</comment>
<evidence type="ECO:0000313" key="1">
    <source>
        <dbReference type="EMBL" id="MEX6633935.1"/>
    </source>
</evidence>
<gene>
    <name evidence="1" type="ORF">ABFZ84_10280</name>
</gene>
<dbReference type="EMBL" id="JBEHZE010000001">
    <property type="protein sequence ID" value="MEX6633935.1"/>
    <property type="molecule type" value="Genomic_DNA"/>
</dbReference>
<dbReference type="RefSeq" id="WP_369313931.1">
    <property type="nucleotide sequence ID" value="NZ_JBEHZE010000001.1"/>
</dbReference>
<name>A0ABV3Z549_9PROT</name>
<protein>
    <recommendedName>
        <fullName evidence="3">YbjN domain-containing protein</fullName>
    </recommendedName>
</protein>
<organism evidence="1 2">
    <name type="scientific">Hyphococcus lacteus</name>
    <dbReference type="NCBI Taxonomy" id="3143536"/>
    <lineage>
        <taxon>Bacteria</taxon>
        <taxon>Pseudomonadati</taxon>
        <taxon>Pseudomonadota</taxon>
        <taxon>Alphaproteobacteria</taxon>
        <taxon>Parvularculales</taxon>
        <taxon>Parvularculaceae</taxon>
        <taxon>Hyphococcus</taxon>
    </lineage>
</organism>
<reference evidence="1 2" key="1">
    <citation type="submission" date="2024-05" db="EMBL/GenBank/DDBJ databases">
        <title>Three bacterial strains, DH-69, EH-24, and ECK-19 isolated from coastal sediments.</title>
        <authorList>
            <person name="Ye Y.-Q."/>
            <person name="Du Z.-J."/>
        </authorList>
    </citation>
    <scope>NUCLEOTIDE SEQUENCE [LARGE SCALE GENOMIC DNA]</scope>
    <source>
        <strain evidence="1 2">ECK-19</strain>
    </source>
</reference>
<evidence type="ECO:0000313" key="2">
    <source>
        <dbReference type="Proteomes" id="UP001560685"/>
    </source>
</evidence>
<accession>A0ABV3Z549</accession>
<evidence type="ECO:0008006" key="3">
    <source>
        <dbReference type="Google" id="ProtNLM"/>
    </source>
</evidence>
<dbReference type="InterPro" id="IPR036410">
    <property type="entry name" value="HSP_DnaJ_Cys-rich_dom_sf"/>
</dbReference>